<dbReference type="InterPro" id="IPR001878">
    <property type="entry name" value="Znf_CCHC"/>
</dbReference>
<dbReference type="GO" id="GO:0008270">
    <property type="term" value="F:zinc ion binding"/>
    <property type="evidence" value="ECO:0007669"/>
    <property type="project" value="UniProtKB-KW"/>
</dbReference>
<dbReference type="PROSITE" id="PS50158">
    <property type="entry name" value="ZF_CCHC"/>
    <property type="match status" value="1"/>
</dbReference>
<keyword evidence="5" id="KW-1185">Reference proteome</keyword>
<keyword evidence="1" id="KW-0862">Zinc</keyword>
<proteinExistence type="predicted"/>
<reference evidence="4 5" key="1">
    <citation type="submission" date="2020-09" db="EMBL/GenBank/DDBJ databases">
        <title>De no assembly of potato wild relative species, Solanum commersonii.</title>
        <authorList>
            <person name="Cho K."/>
        </authorList>
    </citation>
    <scope>NUCLEOTIDE SEQUENCE [LARGE SCALE GENOMIC DNA]</scope>
    <source>
        <strain evidence="4">LZ3.2</strain>
        <tissue evidence="4">Leaf</tissue>
    </source>
</reference>
<sequence>MVRIHITSELDLHSLRVVWHNEYRDGSTSCFKCGQEGHFMKECPKNWQGNGNQGKSSSVAPPDMAASRGATSGTGRRSNNLYAITSRQEQENSLDVVTGIIKVFTLDVYALLDKGASLYFVTPYVANNIDVLHEKLCEPFCVSSLLALVFILSRSVVICSISGTNLSPFGYGFEIGFCVEISPLVFLAFQIS</sequence>
<dbReference type="Gene3D" id="4.10.60.10">
    <property type="entry name" value="Zinc finger, CCHC-type"/>
    <property type="match status" value="1"/>
</dbReference>
<feature type="compositionally biased region" description="Polar residues" evidence="2">
    <location>
        <begin position="69"/>
        <end position="78"/>
    </location>
</feature>
<feature type="domain" description="CCHC-type" evidence="3">
    <location>
        <begin position="30"/>
        <end position="45"/>
    </location>
</feature>
<gene>
    <name evidence="4" type="ORF">H5410_040485</name>
</gene>
<comment type="caution">
    <text evidence="4">The sequence shown here is derived from an EMBL/GenBank/DDBJ whole genome shotgun (WGS) entry which is preliminary data.</text>
</comment>
<evidence type="ECO:0000256" key="1">
    <source>
        <dbReference type="PROSITE-ProRule" id="PRU00047"/>
    </source>
</evidence>
<feature type="region of interest" description="Disordered" evidence="2">
    <location>
        <begin position="49"/>
        <end position="78"/>
    </location>
</feature>
<organism evidence="4 5">
    <name type="scientific">Solanum commersonii</name>
    <name type="common">Commerson's wild potato</name>
    <name type="synonym">Commerson's nightshade</name>
    <dbReference type="NCBI Taxonomy" id="4109"/>
    <lineage>
        <taxon>Eukaryota</taxon>
        <taxon>Viridiplantae</taxon>
        <taxon>Streptophyta</taxon>
        <taxon>Embryophyta</taxon>
        <taxon>Tracheophyta</taxon>
        <taxon>Spermatophyta</taxon>
        <taxon>Magnoliopsida</taxon>
        <taxon>eudicotyledons</taxon>
        <taxon>Gunneridae</taxon>
        <taxon>Pentapetalae</taxon>
        <taxon>asterids</taxon>
        <taxon>lamiids</taxon>
        <taxon>Solanales</taxon>
        <taxon>Solanaceae</taxon>
        <taxon>Solanoideae</taxon>
        <taxon>Solaneae</taxon>
        <taxon>Solanum</taxon>
    </lineage>
</organism>
<dbReference type="GO" id="GO:0003676">
    <property type="term" value="F:nucleic acid binding"/>
    <property type="evidence" value="ECO:0007669"/>
    <property type="project" value="InterPro"/>
</dbReference>
<accession>A0A9J5XNZ8</accession>
<dbReference type="OrthoDB" id="851428at2759"/>
<evidence type="ECO:0000256" key="2">
    <source>
        <dbReference type="SAM" id="MobiDB-lite"/>
    </source>
</evidence>
<evidence type="ECO:0000313" key="4">
    <source>
        <dbReference type="EMBL" id="KAG5589971.1"/>
    </source>
</evidence>
<evidence type="ECO:0000313" key="5">
    <source>
        <dbReference type="Proteomes" id="UP000824120"/>
    </source>
</evidence>
<dbReference type="Proteomes" id="UP000824120">
    <property type="component" value="Chromosome 8"/>
</dbReference>
<dbReference type="SMART" id="SM00343">
    <property type="entry name" value="ZnF_C2HC"/>
    <property type="match status" value="1"/>
</dbReference>
<dbReference type="SUPFAM" id="SSF57756">
    <property type="entry name" value="Retrovirus zinc finger-like domains"/>
    <property type="match status" value="1"/>
</dbReference>
<dbReference type="Pfam" id="PF00098">
    <property type="entry name" value="zf-CCHC"/>
    <property type="match status" value="1"/>
</dbReference>
<dbReference type="EMBL" id="JACXVP010000008">
    <property type="protein sequence ID" value="KAG5589971.1"/>
    <property type="molecule type" value="Genomic_DNA"/>
</dbReference>
<keyword evidence="1" id="KW-0479">Metal-binding</keyword>
<evidence type="ECO:0000259" key="3">
    <source>
        <dbReference type="PROSITE" id="PS50158"/>
    </source>
</evidence>
<dbReference type="AlphaFoldDB" id="A0A9J5XNZ8"/>
<name>A0A9J5XNZ8_SOLCO</name>
<dbReference type="InterPro" id="IPR036875">
    <property type="entry name" value="Znf_CCHC_sf"/>
</dbReference>
<keyword evidence="1" id="KW-0863">Zinc-finger</keyword>
<feature type="compositionally biased region" description="Polar residues" evidence="2">
    <location>
        <begin position="49"/>
        <end position="59"/>
    </location>
</feature>
<protein>
    <recommendedName>
        <fullName evidence="3">CCHC-type domain-containing protein</fullName>
    </recommendedName>
</protein>
<dbReference type="Pfam" id="PF08284">
    <property type="entry name" value="RVP_2"/>
    <property type="match status" value="1"/>
</dbReference>